<proteinExistence type="predicted"/>
<comment type="caution">
    <text evidence="1">The sequence shown here is derived from an EMBL/GenBank/DDBJ whole genome shotgun (WGS) entry which is preliminary data.</text>
</comment>
<reference evidence="1" key="1">
    <citation type="submission" date="2020-08" db="EMBL/GenBank/DDBJ databases">
        <title>Multicomponent nature underlies the extraordinary mechanical properties of spider dragline silk.</title>
        <authorList>
            <person name="Kono N."/>
            <person name="Nakamura H."/>
            <person name="Mori M."/>
            <person name="Yoshida Y."/>
            <person name="Ohtoshi R."/>
            <person name="Malay A.D."/>
            <person name="Moran D.A.P."/>
            <person name="Tomita M."/>
            <person name="Numata K."/>
            <person name="Arakawa K."/>
        </authorList>
    </citation>
    <scope>NUCLEOTIDE SEQUENCE</scope>
</reference>
<dbReference type="AlphaFoldDB" id="A0A8X6YB73"/>
<evidence type="ECO:0000313" key="1">
    <source>
        <dbReference type="EMBL" id="GFY67532.1"/>
    </source>
</evidence>
<protein>
    <submittedName>
        <fullName evidence="1">Uncharacterized protein</fullName>
    </submittedName>
</protein>
<name>A0A8X6YB73_9ARAC</name>
<organism evidence="1 2">
    <name type="scientific">Trichonephila inaurata madagascariensis</name>
    <dbReference type="NCBI Taxonomy" id="2747483"/>
    <lineage>
        <taxon>Eukaryota</taxon>
        <taxon>Metazoa</taxon>
        <taxon>Ecdysozoa</taxon>
        <taxon>Arthropoda</taxon>
        <taxon>Chelicerata</taxon>
        <taxon>Arachnida</taxon>
        <taxon>Araneae</taxon>
        <taxon>Araneomorphae</taxon>
        <taxon>Entelegynae</taxon>
        <taxon>Araneoidea</taxon>
        <taxon>Nephilidae</taxon>
        <taxon>Trichonephila</taxon>
        <taxon>Trichonephila inaurata</taxon>
    </lineage>
</organism>
<evidence type="ECO:0000313" key="2">
    <source>
        <dbReference type="Proteomes" id="UP000886998"/>
    </source>
</evidence>
<gene>
    <name evidence="1" type="ORF">TNIN_451961</name>
</gene>
<accession>A0A8X6YB73</accession>
<keyword evidence="2" id="KW-1185">Reference proteome</keyword>
<sequence>MKADNNCDKTQSVTKRFFYLTNPRGRGRTKGGKKSKINISHVFRHNLFYYSYSDRFYPCSPYCFVKEAYVMQTAEADDSYPADDVFRRRGGDDFSHVIPEVWANITQYRSLLCLVPVWGADRFHGLVSFSLCGETVKCVGMC</sequence>
<dbReference type="Proteomes" id="UP000886998">
    <property type="component" value="Unassembled WGS sequence"/>
</dbReference>
<dbReference type="EMBL" id="BMAV01016601">
    <property type="protein sequence ID" value="GFY67532.1"/>
    <property type="molecule type" value="Genomic_DNA"/>
</dbReference>